<sequence length="436" mass="46521">MRRLTVGLALLSSLVSWPWLTGPADSDPGAPAARATGRGTNILIVGTDSRSGLSAAEKRRLHVGGEGCDCTDVMMLVHLSDDRRRASIVSIPRDSYVEYATPEGATTPARRGKINGAFKIGRGPLAVRTVEKVTGLHIDHYLETGFTGFEQAVNNLGGATVCTDKPLKDENSGLDITAGRHHVDGNGALRYARARHINPPGDLGRVRRQQRLLADMLADLTARGALGDPVSAATTAHKLLKSVHTDERTGLVDLVRIGWSLGRLSADRTEFATVPISHFDHRVPGVGSTLLWHKGRSQALWDALRADRPITGDTRILPVPETRAETDPARIKVRVDDATVAKALRRNGFAVTDTSAFAPAVRPAGPPVITYPIGREADAATLAAALPEAHQRATSRTDAVFDVAVGSEPVAVRTVTYDRNVAEGAPVTADSLRCSN</sequence>
<comment type="similarity">
    <text evidence="1">Belongs to the LytR/CpsA/Psr (LCP) family.</text>
</comment>
<dbReference type="InterPro" id="IPR027381">
    <property type="entry name" value="LytR/CpsA/Psr_C"/>
</dbReference>
<name>A0ABY6HZL8_STRPE</name>
<dbReference type="Pfam" id="PF03816">
    <property type="entry name" value="LytR_cpsA_psr"/>
    <property type="match status" value="1"/>
</dbReference>
<dbReference type="Pfam" id="PF13399">
    <property type="entry name" value="LytR_C"/>
    <property type="match status" value="1"/>
</dbReference>
<organism evidence="5 6">
    <name type="scientific">Streptomyces peucetius</name>
    <dbReference type="NCBI Taxonomy" id="1950"/>
    <lineage>
        <taxon>Bacteria</taxon>
        <taxon>Bacillati</taxon>
        <taxon>Actinomycetota</taxon>
        <taxon>Actinomycetes</taxon>
        <taxon>Kitasatosporales</taxon>
        <taxon>Streptomycetaceae</taxon>
        <taxon>Streptomyces</taxon>
    </lineage>
</organism>
<evidence type="ECO:0000259" key="3">
    <source>
        <dbReference type="Pfam" id="PF03816"/>
    </source>
</evidence>
<dbReference type="InterPro" id="IPR004474">
    <property type="entry name" value="LytR_CpsA_psr"/>
</dbReference>
<protein>
    <submittedName>
        <fullName evidence="5">LCP family protein</fullName>
    </submittedName>
</protein>
<evidence type="ECO:0000256" key="2">
    <source>
        <dbReference type="SAM" id="SignalP"/>
    </source>
</evidence>
<proteinExistence type="inferred from homology"/>
<evidence type="ECO:0000313" key="5">
    <source>
        <dbReference type="EMBL" id="UYQ60148.1"/>
    </source>
</evidence>
<keyword evidence="2" id="KW-0732">Signal</keyword>
<dbReference type="PANTHER" id="PTHR33392">
    <property type="entry name" value="POLYISOPRENYL-TEICHOIC ACID--PEPTIDOGLYCAN TEICHOIC ACID TRANSFERASE TAGU"/>
    <property type="match status" value="1"/>
</dbReference>
<dbReference type="NCBIfam" id="TIGR00350">
    <property type="entry name" value="lytR_cpsA_psr"/>
    <property type="match status" value="1"/>
</dbReference>
<feature type="signal peptide" evidence="2">
    <location>
        <begin position="1"/>
        <end position="21"/>
    </location>
</feature>
<keyword evidence="6" id="KW-1185">Reference proteome</keyword>
<dbReference type="Gene3D" id="3.40.630.190">
    <property type="entry name" value="LCP protein"/>
    <property type="match status" value="1"/>
</dbReference>
<feature type="chain" id="PRO_5045583271" evidence="2">
    <location>
        <begin position="22"/>
        <end position="436"/>
    </location>
</feature>
<dbReference type="RefSeq" id="WP_264241297.1">
    <property type="nucleotide sequence ID" value="NZ_CP107567.1"/>
</dbReference>
<reference evidence="5" key="1">
    <citation type="submission" date="2022-10" db="EMBL/GenBank/DDBJ databases">
        <title>Cytochrome P450 Catalyzes Benzene Ring Formation in the Biosynthesis of Trialkyl-Substituted Aromatic Polyketides.</title>
        <authorList>
            <person name="Zhao E."/>
            <person name="Ge H."/>
        </authorList>
    </citation>
    <scope>NUCLEOTIDE SEQUENCE</scope>
    <source>
        <strain evidence="5">NA0869</strain>
    </source>
</reference>
<dbReference type="EMBL" id="CP107567">
    <property type="protein sequence ID" value="UYQ60148.1"/>
    <property type="molecule type" value="Genomic_DNA"/>
</dbReference>
<evidence type="ECO:0000256" key="1">
    <source>
        <dbReference type="ARBA" id="ARBA00006068"/>
    </source>
</evidence>
<evidence type="ECO:0000313" key="6">
    <source>
        <dbReference type="Proteomes" id="UP001163878"/>
    </source>
</evidence>
<evidence type="ECO:0000259" key="4">
    <source>
        <dbReference type="Pfam" id="PF13399"/>
    </source>
</evidence>
<dbReference type="InterPro" id="IPR050922">
    <property type="entry name" value="LytR/CpsA/Psr_CW_biosynth"/>
</dbReference>
<feature type="domain" description="LytR/CpsA/Psr regulator C-terminal" evidence="4">
    <location>
        <begin position="338"/>
        <end position="407"/>
    </location>
</feature>
<dbReference type="PANTHER" id="PTHR33392:SF6">
    <property type="entry name" value="POLYISOPRENYL-TEICHOIC ACID--PEPTIDOGLYCAN TEICHOIC ACID TRANSFERASE TAGU"/>
    <property type="match status" value="1"/>
</dbReference>
<dbReference type="Proteomes" id="UP001163878">
    <property type="component" value="Chromosome"/>
</dbReference>
<gene>
    <name evidence="5" type="ORF">OGH68_00765</name>
</gene>
<feature type="domain" description="Cell envelope-related transcriptional attenuator" evidence="3">
    <location>
        <begin position="71"/>
        <end position="219"/>
    </location>
</feature>
<accession>A0ABY6HZL8</accession>